<dbReference type="GO" id="GO:0005737">
    <property type="term" value="C:cytoplasm"/>
    <property type="evidence" value="ECO:0007669"/>
    <property type="project" value="TreeGrafter"/>
</dbReference>
<dbReference type="EC" id="6.3.5.3" evidence="8"/>
<sequence>MTTKATPRVIVLRAPGTNCEEETAAAWELAGGRAETWHVGRLLEEPHALDLFQILTLPGGFSYGDDLGAGRILATHLARGLGDALRRFHDRGGLILGICNGFQVLVRCGLLPGGDAPCPATLAHNDSGRFEARWVTLLPQPGLSPFVSFDEPIDLPIAHGEGRFLTADPSALEALDAAGQIVLKYGDATGKPTQEYPANPNGSSLAAAGVCDPTGRIFGLMPHPERFVSPLHHPRWTRLGEALGPEGHGLKVFRGALAALRA</sequence>
<dbReference type="PIRSF" id="PIRSF001586">
    <property type="entry name" value="FGAM_synth_I"/>
    <property type="match status" value="1"/>
</dbReference>
<keyword evidence="1" id="KW-0963">Cytoplasm</keyword>
<dbReference type="STRING" id="1387353.BSF38_05668"/>
<dbReference type="OrthoDB" id="9804441at2"/>
<dbReference type="PANTHER" id="PTHR10099">
    <property type="entry name" value="PHOSPHORIBOSYLFORMYLGLYCINAMIDINE SYNTHASE"/>
    <property type="match status" value="1"/>
</dbReference>
<evidence type="ECO:0000256" key="6">
    <source>
        <dbReference type="ARBA" id="ARBA00022840"/>
    </source>
</evidence>
<keyword evidence="5" id="KW-0378">Hydrolase</keyword>
<keyword evidence="3" id="KW-0547">Nucleotide-binding</keyword>
<dbReference type="Pfam" id="PF13507">
    <property type="entry name" value="GATase_5"/>
    <property type="match status" value="1"/>
</dbReference>
<dbReference type="CDD" id="cd01740">
    <property type="entry name" value="GATase1_FGAR_AT"/>
    <property type="match status" value="1"/>
</dbReference>
<organism evidence="8 9">
    <name type="scientific">Paludisphaera borealis</name>
    <dbReference type="NCBI Taxonomy" id="1387353"/>
    <lineage>
        <taxon>Bacteria</taxon>
        <taxon>Pseudomonadati</taxon>
        <taxon>Planctomycetota</taxon>
        <taxon>Planctomycetia</taxon>
        <taxon>Isosphaerales</taxon>
        <taxon>Isosphaeraceae</taxon>
        <taxon>Paludisphaera</taxon>
    </lineage>
</organism>
<keyword evidence="6" id="KW-0067">ATP-binding</keyword>
<dbReference type="SMART" id="SM01211">
    <property type="entry name" value="GATase_5"/>
    <property type="match status" value="1"/>
</dbReference>
<dbReference type="GO" id="GO:0005524">
    <property type="term" value="F:ATP binding"/>
    <property type="evidence" value="ECO:0007669"/>
    <property type="project" value="UniProtKB-KW"/>
</dbReference>
<evidence type="ECO:0000256" key="2">
    <source>
        <dbReference type="ARBA" id="ARBA00022598"/>
    </source>
</evidence>
<accession>A0A1U7CYV9</accession>
<dbReference type="SUPFAM" id="SSF52317">
    <property type="entry name" value="Class I glutamine amidotransferase-like"/>
    <property type="match status" value="1"/>
</dbReference>
<keyword evidence="9" id="KW-1185">Reference proteome</keyword>
<dbReference type="Gene3D" id="3.40.50.880">
    <property type="match status" value="1"/>
</dbReference>
<dbReference type="NCBIfam" id="TIGR01737">
    <property type="entry name" value="FGAM_synth_I"/>
    <property type="match status" value="1"/>
</dbReference>
<dbReference type="InterPro" id="IPR029062">
    <property type="entry name" value="Class_I_gatase-like"/>
</dbReference>
<dbReference type="Proteomes" id="UP000186309">
    <property type="component" value="Chromosome"/>
</dbReference>
<dbReference type="RefSeq" id="WP_076350358.1">
    <property type="nucleotide sequence ID" value="NZ_CP019082.1"/>
</dbReference>
<evidence type="ECO:0000256" key="4">
    <source>
        <dbReference type="ARBA" id="ARBA00022755"/>
    </source>
</evidence>
<keyword evidence="2 8" id="KW-0436">Ligase</keyword>
<evidence type="ECO:0000256" key="7">
    <source>
        <dbReference type="ARBA" id="ARBA00022962"/>
    </source>
</evidence>
<dbReference type="GO" id="GO:0004642">
    <property type="term" value="F:phosphoribosylformylglycinamidine synthase activity"/>
    <property type="evidence" value="ECO:0007669"/>
    <property type="project" value="UniProtKB-EC"/>
</dbReference>
<dbReference type="KEGG" id="pbor:BSF38_05668"/>
<gene>
    <name evidence="8" type="primary">purL_2</name>
    <name evidence="8" type="ORF">BSF38_05668</name>
</gene>
<evidence type="ECO:0000313" key="8">
    <source>
        <dbReference type="EMBL" id="APW64078.1"/>
    </source>
</evidence>
<reference evidence="9" key="1">
    <citation type="submission" date="2016-12" db="EMBL/GenBank/DDBJ databases">
        <title>Comparative genomics of four Isosphaeraceae planctomycetes: a common pool of plasmids and glycoside hydrolase genes.</title>
        <authorList>
            <person name="Ivanova A."/>
        </authorList>
    </citation>
    <scope>NUCLEOTIDE SEQUENCE [LARGE SCALE GENOMIC DNA]</scope>
    <source>
        <strain evidence="9">PX4</strain>
    </source>
</reference>
<dbReference type="InterPro" id="IPR010075">
    <property type="entry name" value="PRibForGlyAmidine_synth_PurQ"/>
</dbReference>
<evidence type="ECO:0000256" key="1">
    <source>
        <dbReference type="ARBA" id="ARBA00022490"/>
    </source>
</evidence>
<proteinExistence type="predicted"/>
<protein>
    <submittedName>
        <fullName evidence="8">Phosphoribosylformylglycinamidine synthase</fullName>
        <ecNumber evidence="8">6.3.5.3</ecNumber>
    </submittedName>
</protein>
<keyword evidence="4" id="KW-0658">Purine biosynthesis</keyword>
<dbReference type="AlphaFoldDB" id="A0A1U7CYV9"/>
<dbReference type="GO" id="GO:0006189">
    <property type="term" value="P:'de novo' IMP biosynthetic process"/>
    <property type="evidence" value="ECO:0007669"/>
    <property type="project" value="InterPro"/>
</dbReference>
<keyword evidence="7" id="KW-0315">Glutamine amidotransferase</keyword>
<evidence type="ECO:0000256" key="3">
    <source>
        <dbReference type="ARBA" id="ARBA00022741"/>
    </source>
</evidence>
<evidence type="ECO:0000256" key="5">
    <source>
        <dbReference type="ARBA" id="ARBA00022801"/>
    </source>
</evidence>
<dbReference type="GO" id="GO:0016787">
    <property type="term" value="F:hydrolase activity"/>
    <property type="evidence" value="ECO:0007669"/>
    <property type="project" value="UniProtKB-KW"/>
</dbReference>
<evidence type="ECO:0000313" key="9">
    <source>
        <dbReference type="Proteomes" id="UP000186309"/>
    </source>
</evidence>
<name>A0A1U7CYV9_9BACT</name>
<dbReference type="PANTHER" id="PTHR10099:SF1">
    <property type="entry name" value="PHOSPHORIBOSYLFORMYLGLYCINAMIDINE SYNTHASE"/>
    <property type="match status" value="1"/>
</dbReference>
<dbReference type="EMBL" id="CP019082">
    <property type="protein sequence ID" value="APW64078.1"/>
    <property type="molecule type" value="Genomic_DNA"/>
</dbReference>